<feature type="region of interest" description="Disordered" evidence="1">
    <location>
        <begin position="50"/>
        <end position="167"/>
    </location>
</feature>
<name>A0AAD7F591_MYCRO</name>
<sequence length="167" mass="18805">MQSKAYKCYDCVKRRVWKSRDVTFFERGRSFGWTEVITDLRNLPPIIPAPLPNAPNPPANAAKPAPGENDFDAPPQFDDNGGVEDAEPEELDLRVPEAVVDEPRPSRTRRLPACLAEMADERSKLPKGRYQHKTVAVEHEDTPELEEEEEHNGQSQARPARVPEAPI</sequence>
<feature type="compositionally biased region" description="Acidic residues" evidence="1">
    <location>
        <begin position="81"/>
        <end position="90"/>
    </location>
</feature>
<organism evidence="3 4">
    <name type="scientific">Mycena rosella</name>
    <name type="common">Pink bonnet</name>
    <name type="synonym">Agaricus rosellus</name>
    <dbReference type="NCBI Taxonomy" id="1033263"/>
    <lineage>
        <taxon>Eukaryota</taxon>
        <taxon>Fungi</taxon>
        <taxon>Dikarya</taxon>
        <taxon>Basidiomycota</taxon>
        <taxon>Agaricomycotina</taxon>
        <taxon>Agaricomycetes</taxon>
        <taxon>Agaricomycetidae</taxon>
        <taxon>Agaricales</taxon>
        <taxon>Marasmiineae</taxon>
        <taxon>Mycenaceae</taxon>
        <taxon>Mycena</taxon>
    </lineage>
</organism>
<dbReference type="AlphaFoldDB" id="A0AAD7F591"/>
<evidence type="ECO:0000313" key="4">
    <source>
        <dbReference type="Proteomes" id="UP001221757"/>
    </source>
</evidence>
<dbReference type="InterPro" id="IPR057670">
    <property type="entry name" value="SH3_retrovirus"/>
</dbReference>
<evidence type="ECO:0000259" key="2">
    <source>
        <dbReference type="Pfam" id="PF25597"/>
    </source>
</evidence>
<protein>
    <recommendedName>
        <fullName evidence="2">Retroviral polymerase SH3-like domain-containing protein</fullName>
    </recommendedName>
</protein>
<proteinExistence type="predicted"/>
<feature type="compositionally biased region" description="Basic and acidic residues" evidence="1">
    <location>
        <begin position="91"/>
        <end position="105"/>
    </location>
</feature>
<keyword evidence="4" id="KW-1185">Reference proteome</keyword>
<gene>
    <name evidence="3" type="ORF">B0H17DRAFT_1223063</name>
</gene>
<dbReference type="Proteomes" id="UP001221757">
    <property type="component" value="Unassembled WGS sequence"/>
</dbReference>
<feature type="domain" description="Retroviral polymerase SH3-like" evidence="2">
    <location>
        <begin position="2"/>
        <end position="27"/>
    </location>
</feature>
<evidence type="ECO:0000256" key="1">
    <source>
        <dbReference type="SAM" id="MobiDB-lite"/>
    </source>
</evidence>
<accession>A0AAD7F591</accession>
<dbReference type="EMBL" id="JARKIE010001520">
    <property type="protein sequence ID" value="KAJ7601609.1"/>
    <property type="molecule type" value="Genomic_DNA"/>
</dbReference>
<dbReference type="Pfam" id="PF25597">
    <property type="entry name" value="SH3_retrovirus"/>
    <property type="match status" value="1"/>
</dbReference>
<comment type="caution">
    <text evidence="3">The sequence shown here is derived from an EMBL/GenBank/DDBJ whole genome shotgun (WGS) entry which is preliminary data.</text>
</comment>
<reference evidence="3" key="1">
    <citation type="submission" date="2023-03" db="EMBL/GenBank/DDBJ databases">
        <title>Massive genome expansion in bonnet fungi (Mycena s.s.) driven by repeated elements and novel gene families across ecological guilds.</title>
        <authorList>
            <consortium name="Lawrence Berkeley National Laboratory"/>
            <person name="Harder C.B."/>
            <person name="Miyauchi S."/>
            <person name="Viragh M."/>
            <person name="Kuo A."/>
            <person name="Thoen E."/>
            <person name="Andreopoulos B."/>
            <person name="Lu D."/>
            <person name="Skrede I."/>
            <person name="Drula E."/>
            <person name="Henrissat B."/>
            <person name="Morin E."/>
            <person name="Kohler A."/>
            <person name="Barry K."/>
            <person name="LaButti K."/>
            <person name="Morin E."/>
            <person name="Salamov A."/>
            <person name="Lipzen A."/>
            <person name="Mereny Z."/>
            <person name="Hegedus B."/>
            <person name="Baldrian P."/>
            <person name="Stursova M."/>
            <person name="Weitz H."/>
            <person name="Taylor A."/>
            <person name="Grigoriev I.V."/>
            <person name="Nagy L.G."/>
            <person name="Martin F."/>
            <person name="Kauserud H."/>
        </authorList>
    </citation>
    <scope>NUCLEOTIDE SEQUENCE</scope>
    <source>
        <strain evidence="3">CBHHK067</strain>
    </source>
</reference>
<evidence type="ECO:0000313" key="3">
    <source>
        <dbReference type="EMBL" id="KAJ7601609.1"/>
    </source>
</evidence>